<organism evidence="1 2">
    <name type="scientific">Streptomyces hyaluromycini</name>
    <dbReference type="NCBI Taxonomy" id="1377993"/>
    <lineage>
        <taxon>Bacteria</taxon>
        <taxon>Bacillati</taxon>
        <taxon>Actinomycetota</taxon>
        <taxon>Actinomycetes</taxon>
        <taxon>Kitasatosporales</taxon>
        <taxon>Streptomycetaceae</taxon>
        <taxon>Streptomyces</taxon>
    </lineage>
</organism>
<protein>
    <submittedName>
        <fullName evidence="1">Uncharacterized protein</fullName>
    </submittedName>
</protein>
<dbReference type="RefSeq" id="WP_350785049.1">
    <property type="nucleotide sequence ID" value="NZ_JBEPEK010000258.1"/>
</dbReference>
<dbReference type="EMBL" id="JBEPEK010000258">
    <property type="protein sequence ID" value="MER7183597.1"/>
    <property type="molecule type" value="Genomic_DNA"/>
</dbReference>
<gene>
    <name evidence="1" type="ORF">ABT404_29695</name>
</gene>
<name>A0ABV1X3J9_9ACTN</name>
<evidence type="ECO:0000313" key="2">
    <source>
        <dbReference type="Proteomes" id="UP001474181"/>
    </source>
</evidence>
<proteinExistence type="predicted"/>
<accession>A0ABV1X3J9</accession>
<keyword evidence="2" id="KW-1185">Reference proteome</keyword>
<evidence type="ECO:0000313" key="1">
    <source>
        <dbReference type="EMBL" id="MER7183597.1"/>
    </source>
</evidence>
<reference evidence="1 2" key="1">
    <citation type="submission" date="2024-06" db="EMBL/GenBank/DDBJ databases">
        <title>The Natural Products Discovery Center: Release of the First 8490 Sequenced Strains for Exploring Actinobacteria Biosynthetic Diversity.</title>
        <authorList>
            <person name="Kalkreuter E."/>
            <person name="Kautsar S.A."/>
            <person name="Yang D."/>
            <person name="Bader C.D."/>
            <person name="Teijaro C.N."/>
            <person name="Fluegel L."/>
            <person name="Davis C.M."/>
            <person name="Simpson J.R."/>
            <person name="Lauterbach L."/>
            <person name="Steele A.D."/>
            <person name="Gui C."/>
            <person name="Meng S."/>
            <person name="Li G."/>
            <person name="Viehrig K."/>
            <person name="Ye F."/>
            <person name="Su P."/>
            <person name="Kiefer A.F."/>
            <person name="Nichols A."/>
            <person name="Cepeda A.J."/>
            <person name="Yan W."/>
            <person name="Fan B."/>
            <person name="Jiang Y."/>
            <person name="Adhikari A."/>
            <person name="Zheng C.-J."/>
            <person name="Schuster L."/>
            <person name="Cowan T.M."/>
            <person name="Smanski M.J."/>
            <person name="Chevrette M.G."/>
            <person name="De Carvalho L.P.S."/>
            <person name="Shen B."/>
        </authorList>
    </citation>
    <scope>NUCLEOTIDE SEQUENCE [LARGE SCALE GENOMIC DNA]</scope>
    <source>
        <strain evidence="1 2">NPDC000234</strain>
    </source>
</reference>
<dbReference type="Proteomes" id="UP001474181">
    <property type="component" value="Unassembled WGS sequence"/>
</dbReference>
<comment type="caution">
    <text evidence="1">The sequence shown here is derived from an EMBL/GenBank/DDBJ whole genome shotgun (WGS) entry which is preliminary data.</text>
</comment>
<sequence>MTMRHHALEVTLTRPLTPAELSHAARALPLAANRDTTRLMAVVRAKTPGRAARRLRRRLETRLPIDVITTHYPDEDGQILLNVAFRPTAYASIRHAAARAGQPPETFVTLALHRALAQHASHEAARLTEAVRQLLARTTAAHLLTAVGHALTRTPGAPAQP</sequence>